<dbReference type="PROSITE" id="PS51900">
    <property type="entry name" value="CB"/>
    <property type="match status" value="1"/>
</dbReference>
<reference evidence="4" key="1">
    <citation type="submission" date="2020-10" db="EMBL/GenBank/DDBJ databases">
        <authorList>
            <person name="Gilroy R."/>
        </authorList>
    </citation>
    <scope>NUCLEOTIDE SEQUENCE</scope>
    <source>
        <strain evidence="4">CHK187-14744</strain>
    </source>
</reference>
<accession>A0A9D1HF54</accession>
<dbReference type="Proteomes" id="UP000824164">
    <property type="component" value="Unassembled WGS sequence"/>
</dbReference>
<dbReference type="Gene3D" id="1.10.150.130">
    <property type="match status" value="1"/>
</dbReference>
<keyword evidence="1 2" id="KW-0238">DNA-binding</keyword>
<dbReference type="SUPFAM" id="SSF56349">
    <property type="entry name" value="DNA breaking-rejoining enzymes"/>
    <property type="match status" value="1"/>
</dbReference>
<proteinExistence type="predicted"/>
<evidence type="ECO:0000313" key="5">
    <source>
        <dbReference type="Proteomes" id="UP000824164"/>
    </source>
</evidence>
<dbReference type="GO" id="GO:0015074">
    <property type="term" value="P:DNA integration"/>
    <property type="evidence" value="ECO:0007669"/>
    <property type="project" value="InterPro"/>
</dbReference>
<name>A0A9D1HF54_9FIRM</name>
<organism evidence="4 5">
    <name type="scientific">Candidatus Onthocola gallistercoris</name>
    <dbReference type="NCBI Taxonomy" id="2840876"/>
    <lineage>
        <taxon>Bacteria</taxon>
        <taxon>Bacillati</taxon>
        <taxon>Bacillota</taxon>
        <taxon>Bacilli</taxon>
        <taxon>Candidatus Onthocola</taxon>
    </lineage>
</organism>
<evidence type="ECO:0000256" key="2">
    <source>
        <dbReference type="PROSITE-ProRule" id="PRU01248"/>
    </source>
</evidence>
<dbReference type="InterPro" id="IPR011010">
    <property type="entry name" value="DNA_brk_join_enz"/>
</dbReference>
<dbReference type="InterPro" id="IPR004107">
    <property type="entry name" value="Integrase_SAM-like_N"/>
</dbReference>
<feature type="domain" description="Core-binding (CB)" evidence="3">
    <location>
        <begin position="67"/>
        <end position="149"/>
    </location>
</feature>
<comment type="caution">
    <text evidence="4">The sequence shown here is derived from an EMBL/GenBank/DDBJ whole genome shotgun (WGS) entry which is preliminary data.</text>
</comment>
<dbReference type="Pfam" id="PF14659">
    <property type="entry name" value="Phage_int_SAM_3"/>
    <property type="match status" value="1"/>
</dbReference>
<evidence type="ECO:0000259" key="3">
    <source>
        <dbReference type="PROSITE" id="PS51900"/>
    </source>
</evidence>
<evidence type="ECO:0000256" key="1">
    <source>
        <dbReference type="ARBA" id="ARBA00023125"/>
    </source>
</evidence>
<dbReference type="InterPro" id="IPR044068">
    <property type="entry name" value="CB"/>
</dbReference>
<dbReference type="AlphaFoldDB" id="A0A9D1HF54"/>
<evidence type="ECO:0000313" key="4">
    <source>
        <dbReference type="EMBL" id="HIU02191.1"/>
    </source>
</evidence>
<dbReference type="EMBL" id="DVLT01000019">
    <property type="protein sequence ID" value="HIU02191.1"/>
    <property type="molecule type" value="Genomic_DNA"/>
</dbReference>
<dbReference type="GO" id="GO:0003677">
    <property type="term" value="F:DNA binding"/>
    <property type="evidence" value="ECO:0007669"/>
    <property type="project" value="UniProtKB-UniRule"/>
</dbReference>
<protein>
    <recommendedName>
        <fullName evidence="3">Core-binding (CB) domain-containing protein</fullName>
    </recommendedName>
</protein>
<reference evidence="4" key="2">
    <citation type="journal article" date="2021" name="PeerJ">
        <title>Extensive microbial diversity within the chicken gut microbiome revealed by metagenomics and culture.</title>
        <authorList>
            <person name="Gilroy R."/>
            <person name="Ravi A."/>
            <person name="Getino M."/>
            <person name="Pursley I."/>
            <person name="Horton D.L."/>
            <person name="Alikhan N.F."/>
            <person name="Baker D."/>
            <person name="Gharbi K."/>
            <person name="Hall N."/>
            <person name="Watson M."/>
            <person name="Adriaenssens E.M."/>
            <person name="Foster-Nyarko E."/>
            <person name="Jarju S."/>
            <person name="Secka A."/>
            <person name="Antonio M."/>
            <person name="Oren A."/>
            <person name="Chaudhuri R.R."/>
            <person name="La Ragione R."/>
            <person name="Hildebrand F."/>
            <person name="Pallen M.J."/>
        </authorList>
    </citation>
    <scope>NUCLEOTIDE SEQUENCE</scope>
    <source>
        <strain evidence="4">CHK187-14744</strain>
    </source>
</reference>
<dbReference type="InterPro" id="IPR010998">
    <property type="entry name" value="Integrase_recombinase_N"/>
</dbReference>
<sequence length="220" mass="25654">MSKKGENIYLRKDGRWEGRYIKGRKPDGRPCFVSIYGHCYADVKKRLILIKSRMYREELEWTLCRHESLGGWTEQWLETNIRPYVKPGTYAGYRRNIDNHIYPALGDLPLSRITTDRIQQAVNQWAGEMAPATVGGIYRLLKSIFTAACAQGLILRNPCHNIRLPKMVCRSPRVLTRKEQEKLEEKQKRRKKFFAPVLCPGRLSNFIFGRYCRSAGKNPF</sequence>
<gene>
    <name evidence="4" type="ORF">IAB63_02925</name>
</gene>